<feature type="region of interest" description="Disordered" evidence="1">
    <location>
        <begin position="1"/>
        <end position="25"/>
    </location>
</feature>
<evidence type="ECO:0000313" key="2">
    <source>
        <dbReference type="EMBL" id="GBN61077.1"/>
    </source>
</evidence>
<evidence type="ECO:0000256" key="1">
    <source>
        <dbReference type="SAM" id="MobiDB-lite"/>
    </source>
</evidence>
<feature type="compositionally biased region" description="Basic and acidic residues" evidence="1">
    <location>
        <begin position="1"/>
        <end position="18"/>
    </location>
</feature>
<evidence type="ECO:0000313" key="3">
    <source>
        <dbReference type="Proteomes" id="UP000499080"/>
    </source>
</evidence>
<proteinExistence type="predicted"/>
<dbReference type="EMBL" id="BGPR01013536">
    <property type="protein sequence ID" value="GBN61077.1"/>
    <property type="molecule type" value="Genomic_DNA"/>
</dbReference>
<sequence length="99" mass="11341">MAQYNTKDKFPPPIEPRKPSNTLGVDEMKQYQLPPGRIFHMQTFPEKSPLFLSSSDFPCTTHHRREKQSETNIPSLSTSILNYKPAGGHGLNQQNRCNR</sequence>
<protein>
    <submittedName>
        <fullName evidence="2">Uncharacterized protein</fullName>
    </submittedName>
</protein>
<gene>
    <name evidence="2" type="ORF">AVEN_90831_1</name>
</gene>
<reference evidence="2 3" key="1">
    <citation type="journal article" date="2019" name="Sci. Rep.">
        <title>Orb-weaving spider Araneus ventricosus genome elucidates the spidroin gene catalogue.</title>
        <authorList>
            <person name="Kono N."/>
            <person name="Nakamura H."/>
            <person name="Ohtoshi R."/>
            <person name="Moran D.A.P."/>
            <person name="Shinohara A."/>
            <person name="Yoshida Y."/>
            <person name="Fujiwara M."/>
            <person name="Mori M."/>
            <person name="Tomita M."/>
            <person name="Arakawa K."/>
        </authorList>
    </citation>
    <scope>NUCLEOTIDE SEQUENCE [LARGE SCALE GENOMIC DNA]</scope>
</reference>
<feature type="region of interest" description="Disordered" evidence="1">
    <location>
        <begin position="64"/>
        <end position="99"/>
    </location>
</feature>
<feature type="compositionally biased region" description="Polar residues" evidence="1">
    <location>
        <begin position="70"/>
        <end position="81"/>
    </location>
</feature>
<dbReference type="AlphaFoldDB" id="A0A4Y2QEG7"/>
<dbReference type="Proteomes" id="UP000499080">
    <property type="component" value="Unassembled WGS sequence"/>
</dbReference>
<organism evidence="2 3">
    <name type="scientific">Araneus ventricosus</name>
    <name type="common">Orbweaver spider</name>
    <name type="synonym">Epeira ventricosa</name>
    <dbReference type="NCBI Taxonomy" id="182803"/>
    <lineage>
        <taxon>Eukaryota</taxon>
        <taxon>Metazoa</taxon>
        <taxon>Ecdysozoa</taxon>
        <taxon>Arthropoda</taxon>
        <taxon>Chelicerata</taxon>
        <taxon>Arachnida</taxon>
        <taxon>Araneae</taxon>
        <taxon>Araneomorphae</taxon>
        <taxon>Entelegynae</taxon>
        <taxon>Araneoidea</taxon>
        <taxon>Araneidae</taxon>
        <taxon>Araneus</taxon>
    </lineage>
</organism>
<comment type="caution">
    <text evidence="2">The sequence shown here is derived from an EMBL/GenBank/DDBJ whole genome shotgun (WGS) entry which is preliminary data.</text>
</comment>
<accession>A0A4Y2QEG7</accession>
<name>A0A4Y2QEG7_ARAVE</name>
<keyword evidence="3" id="KW-1185">Reference proteome</keyword>